<accession>A0A2R6C7B8</accession>
<dbReference type="EMBL" id="NEXF01000413">
    <property type="protein sequence ID" value="PSO06738.1"/>
    <property type="molecule type" value="Genomic_DNA"/>
</dbReference>
<feature type="transmembrane region" description="Helical" evidence="1">
    <location>
        <begin position="20"/>
        <end position="38"/>
    </location>
</feature>
<evidence type="ECO:0000313" key="3">
    <source>
        <dbReference type="Proteomes" id="UP000242015"/>
    </source>
</evidence>
<keyword evidence="1" id="KW-1133">Transmembrane helix</keyword>
<evidence type="ECO:0000256" key="1">
    <source>
        <dbReference type="SAM" id="Phobius"/>
    </source>
</evidence>
<proteinExistence type="predicted"/>
<keyword evidence="1" id="KW-0812">Transmembrane</keyword>
<organism evidence="2 3">
    <name type="scientific">Candidatus Marsarchaeota G2 archaeon BE_D</name>
    <dbReference type="NCBI Taxonomy" id="1978158"/>
    <lineage>
        <taxon>Archaea</taxon>
        <taxon>Candidatus Marsarchaeota</taxon>
        <taxon>Candidatus Marsarchaeota group 2</taxon>
    </lineage>
</organism>
<dbReference type="Gene3D" id="3.30.70.100">
    <property type="match status" value="1"/>
</dbReference>
<dbReference type="GO" id="GO:0046872">
    <property type="term" value="F:metal ion binding"/>
    <property type="evidence" value="ECO:0007669"/>
    <property type="project" value="InterPro"/>
</dbReference>
<keyword evidence="1" id="KW-0472">Membrane</keyword>
<protein>
    <submittedName>
        <fullName evidence="2">Uncharacterized protein</fullName>
    </submittedName>
</protein>
<dbReference type="SUPFAM" id="SSF55008">
    <property type="entry name" value="HMA, heavy metal-associated domain"/>
    <property type="match status" value="1"/>
</dbReference>
<dbReference type="Proteomes" id="UP000242015">
    <property type="component" value="Unassembled WGS sequence"/>
</dbReference>
<evidence type="ECO:0000313" key="2">
    <source>
        <dbReference type="EMBL" id="PSO06738.1"/>
    </source>
</evidence>
<dbReference type="InterPro" id="IPR036163">
    <property type="entry name" value="HMA_dom_sf"/>
</dbReference>
<name>A0A2R6C7B8_9ARCH</name>
<sequence>MKPRGRHSSITRHRRGWRGVVYAVIIASITAIIALLSIHTNTLTESTISSRITTSVQRVVLLIDCGKCGKPCTSNVTSYPDCPQRLEEGVKRLEGVYSALFIAGYATGKATFEYNHSEVSLQAIEATITQTTPYPVCCTGISLASNTWAMTLNKYG</sequence>
<gene>
    <name evidence="2" type="ORF">B9Q04_14525</name>
</gene>
<dbReference type="AlphaFoldDB" id="A0A2R6C7B8"/>
<comment type="caution">
    <text evidence="2">The sequence shown here is derived from an EMBL/GenBank/DDBJ whole genome shotgun (WGS) entry which is preliminary data.</text>
</comment>
<reference evidence="2 3" key="1">
    <citation type="submission" date="2017-04" db="EMBL/GenBank/DDBJ databases">
        <title>Novel microbial lineages endemic to geothermal iron-oxide mats fill important gaps in the evolutionary history of Archaea.</title>
        <authorList>
            <person name="Jay Z.J."/>
            <person name="Beam J.P."/>
            <person name="Dlakic M."/>
            <person name="Rusch D.B."/>
            <person name="Kozubal M.A."/>
            <person name="Inskeep W.P."/>
        </authorList>
    </citation>
    <scope>NUCLEOTIDE SEQUENCE [LARGE SCALE GENOMIC DNA]</scope>
    <source>
        <strain evidence="2">BE_D</strain>
    </source>
</reference>